<evidence type="ECO:0000259" key="3">
    <source>
        <dbReference type="PROSITE" id="PS50102"/>
    </source>
</evidence>
<dbReference type="PROSITE" id="PS50102">
    <property type="entry name" value="RRM"/>
    <property type="match status" value="1"/>
</dbReference>
<evidence type="ECO:0000256" key="2">
    <source>
        <dbReference type="SAM" id="MobiDB-lite"/>
    </source>
</evidence>
<name>A0A9Q1KUK8_9CARY</name>
<comment type="caution">
    <text evidence="4">The sequence shown here is derived from an EMBL/GenBank/DDBJ whole genome shotgun (WGS) entry which is preliminary data.</text>
</comment>
<sequence>MTFCGGFGHRHQRWAAGKGPPFASRPPPDFRMSCFCPWCLFACISWHHAQPVAPHRPRHFPSSDGRRWRKPANFSGHWRGRLGVVEDGLVMSQAKHYNSGESRGNQMQIFSLFIDNLPIDLDNLGLEKLFSSYGEIVDVYIPSKVGRKSGRKYGFIRFGEFYHGKSAIEALNGKIVNGHKLEVACPKFHKRPASKPRKQREEPQKKMLASPHKQALLRNLNGNKLAAPNGNLEVVGNDAHEGLSDNIPFSSANCGSFMEDDEDVNSTSLRPFDRTLEMDIQLHEKREKAKYSNKGKKSGNRNSRPIHNSPAPTKIAKEALEIGKRLGISVVGYETLDAAPVFLLVV</sequence>
<feature type="region of interest" description="Disordered" evidence="2">
    <location>
        <begin position="1"/>
        <end position="20"/>
    </location>
</feature>
<dbReference type="AlphaFoldDB" id="A0A9Q1KUK8"/>
<dbReference type="InterPro" id="IPR050441">
    <property type="entry name" value="RBM"/>
</dbReference>
<dbReference type="InterPro" id="IPR035979">
    <property type="entry name" value="RBD_domain_sf"/>
</dbReference>
<dbReference type="SMART" id="SM00360">
    <property type="entry name" value="RRM"/>
    <property type="match status" value="1"/>
</dbReference>
<keyword evidence="5" id="KW-1185">Reference proteome</keyword>
<dbReference type="OrthoDB" id="266020at2759"/>
<dbReference type="PANTHER" id="PTHR48034">
    <property type="entry name" value="TRANSFORMER-2 SEX-DETERMINING PROTEIN-RELATED"/>
    <property type="match status" value="1"/>
</dbReference>
<dbReference type="CDD" id="cd00590">
    <property type="entry name" value="RRM_SF"/>
    <property type="match status" value="1"/>
</dbReference>
<protein>
    <recommendedName>
        <fullName evidence="3">RRM domain-containing protein</fullName>
    </recommendedName>
</protein>
<accession>A0A9Q1KUK8</accession>
<evidence type="ECO:0000313" key="5">
    <source>
        <dbReference type="Proteomes" id="UP001153076"/>
    </source>
</evidence>
<feature type="region of interest" description="Disordered" evidence="2">
    <location>
        <begin position="190"/>
        <end position="211"/>
    </location>
</feature>
<dbReference type="Pfam" id="PF00076">
    <property type="entry name" value="RRM_1"/>
    <property type="match status" value="1"/>
</dbReference>
<dbReference type="EMBL" id="JAKOGI010000024">
    <property type="protein sequence ID" value="KAJ8449199.1"/>
    <property type="molecule type" value="Genomic_DNA"/>
</dbReference>
<evidence type="ECO:0000313" key="4">
    <source>
        <dbReference type="EMBL" id="KAJ8449199.1"/>
    </source>
</evidence>
<dbReference type="Proteomes" id="UP001153076">
    <property type="component" value="Unassembled WGS sequence"/>
</dbReference>
<gene>
    <name evidence="4" type="ORF">Cgig2_027201</name>
</gene>
<dbReference type="InterPro" id="IPR000504">
    <property type="entry name" value="RRM_dom"/>
</dbReference>
<evidence type="ECO:0000256" key="1">
    <source>
        <dbReference type="PROSITE-ProRule" id="PRU00176"/>
    </source>
</evidence>
<reference evidence="4" key="1">
    <citation type="submission" date="2022-04" db="EMBL/GenBank/DDBJ databases">
        <title>Carnegiea gigantea Genome sequencing and assembly v2.</title>
        <authorList>
            <person name="Copetti D."/>
            <person name="Sanderson M.J."/>
            <person name="Burquez A."/>
            <person name="Wojciechowski M.F."/>
        </authorList>
    </citation>
    <scope>NUCLEOTIDE SEQUENCE</scope>
    <source>
        <strain evidence="4">SGP5-SGP5p</strain>
        <tissue evidence="4">Aerial part</tissue>
    </source>
</reference>
<proteinExistence type="predicted"/>
<dbReference type="Gene3D" id="3.30.70.330">
    <property type="match status" value="1"/>
</dbReference>
<feature type="region of interest" description="Disordered" evidence="2">
    <location>
        <begin position="284"/>
        <end position="312"/>
    </location>
</feature>
<dbReference type="GO" id="GO:0003723">
    <property type="term" value="F:RNA binding"/>
    <property type="evidence" value="ECO:0007669"/>
    <property type="project" value="UniProtKB-UniRule"/>
</dbReference>
<keyword evidence="1" id="KW-0694">RNA-binding</keyword>
<organism evidence="4 5">
    <name type="scientific">Carnegiea gigantea</name>
    <dbReference type="NCBI Taxonomy" id="171969"/>
    <lineage>
        <taxon>Eukaryota</taxon>
        <taxon>Viridiplantae</taxon>
        <taxon>Streptophyta</taxon>
        <taxon>Embryophyta</taxon>
        <taxon>Tracheophyta</taxon>
        <taxon>Spermatophyta</taxon>
        <taxon>Magnoliopsida</taxon>
        <taxon>eudicotyledons</taxon>
        <taxon>Gunneridae</taxon>
        <taxon>Pentapetalae</taxon>
        <taxon>Caryophyllales</taxon>
        <taxon>Cactineae</taxon>
        <taxon>Cactaceae</taxon>
        <taxon>Cactoideae</taxon>
        <taxon>Echinocereeae</taxon>
        <taxon>Carnegiea</taxon>
    </lineage>
</organism>
<dbReference type="InterPro" id="IPR012677">
    <property type="entry name" value="Nucleotide-bd_a/b_plait_sf"/>
</dbReference>
<dbReference type="SUPFAM" id="SSF54928">
    <property type="entry name" value="RNA-binding domain, RBD"/>
    <property type="match status" value="1"/>
</dbReference>
<feature type="domain" description="RRM" evidence="3">
    <location>
        <begin position="110"/>
        <end position="183"/>
    </location>
</feature>